<dbReference type="Pfam" id="PF14192">
    <property type="entry name" value="DUF4314"/>
    <property type="match status" value="1"/>
</dbReference>
<feature type="domain" description="DUF4314" evidence="1">
    <location>
        <begin position="13"/>
        <end position="75"/>
    </location>
</feature>
<dbReference type="RefSeq" id="WP_055174230.1">
    <property type="nucleotide sequence ID" value="NZ_JRFS01000045.1"/>
</dbReference>
<name>A0A2U2EDL5_9FIRM</name>
<comment type="caution">
    <text evidence="2">The sequence shown here is derived from an EMBL/GenBank/DDBJ whole genome shotgun (WGS) entry which is preliminary data.</text>
</comment>
<evidence type="ECO:0000313" key="2">
    <source>
        <dbReference type="EMBL" id="PWE82452.1"/>
    </source>
</evidence>
<organism evidence="2 3">
    <name type="scientific">Agathobacter rectalis</name>
    <dbReference type="NCBI Taxonomy" id="39491"/>
    <lineage>
        <taxon>Bacteria</taxon>
        <taxon>Bacillati</taxon>
        <taxon>Bacillota</taxon>
        <taxon>Clostridia</taxon>
        <taxon>Lachnospirales</taxon>
        <taxon>Lachnospiraceae</taxon>
        <taxon>Agathobacter</taxon>
    </lineage>
</organism>
<dbReference type="Proteomes" id="UP000245905">
    <property type="component" value="Unassembled WGS sequence"/>
</dbReference>
<accession>A0A2U2EDL5</accession>
<evidence type="ECO:0000313" key="3">
    <source>
        <dbReference type="Proteomes" id="UP000245905"/>
    </source>
</evidence>
<dbReference type="AlphaFoldDB" id="A0A2U2EDL5"/>
<sequence length="76" mass="8681">MSYPINKKEVYSARYPKGTIVELTEPIDDEYSPKPVGSRFKVDYIDDALQLQGHWLPPQSGSIAIIIEQDKFKVII</sequence>
<protein>
    <recommendedName>
        <fullName evidence="1">DUF4314 domain-containing protein</fullName>
    </recommendedName>
</protein>
<proteinExistence type="predicted"/>
<reference evidence="2 3" key="1">
    <citation type="submission" date="2014-09" db="EMBL/GenBank/DDBJ databases">
        <title>Butyrate-producing bacteria isolated from human gut.</title>
        <authorList>
            <person name="Zhang Q."/>
            <person name="Zhao L."/>
        </authorList>
    </citation>
    <scope>NUCLEOTIDE SEQUENCE [LARGE SCALE GENOMIC DNA]</scope>
    <source>
        <strain evidence="2 3">R22</strain>
    </source>
</reference>
<evidence type="ECO:0000259" key="1">
    <source>
        <dbReference type="Pfam" id="PF14192"/>
    </source>
</evidence>
<dbReference type="InterPro" id="IPR025463">
    <property type="entry name" value="DUF4314"/>
</dbReference>
<gene>
    <name evidence="2" type="ORF">LD38_15730</name>
</gene>
<dbReference type="EMBL" id="JRFS01000045">
    <property type="protein sequence ID" value="PWE82452.1"/>
    <property type="molecule type" value="Genomic_DNA"/>
</dbReference>